<evidence type="ECO:0000313" key="2">
    <source>
        <dbReference type="Proteomes" id="UP001267426"/>
    </source>
</evidence>
<sequence>MTIRISQDVYDAIAARGAFGETPDDVLRRALDLPPRPVQRTRRGTVRLTDLDDVPVGVAMVVGKKSPRLVVKLARAPVAMWPLAGLDADGLAGVREQAVAFARGHRAGGDVEAQIDAALARR</sequence>
<gene>
    <name evidence="1" type="ORF">RM540_11650</name>
</gene>
<dbReference type="Proteomes" id="UP001267426">
    <property type="component" value="Unassembled WGS sequence"/>
</dbReference>
<proteinExistence type="predicted"/>
<reference evidence="1 2" key="1">
    <citation type="submission" date="2023-09" db="EMBL/GenBank/DDBJ databases">
        <authorList>
            <person name="Rey-Velasco X."/>
        </authorList>
    </citation>
    <scope>NUCLEOTIDE SEQUENCE [LARGE SCALE GENOMIC DNA]</scope>
    <source>
        <strain evidence="1 2">F394</strain>
    </source>
</reference>
<protein>
    <submittedName>
        <fullName evidence="1">Uncharacterized protein</fullName>
    </submittedName>
</protein>
<evidence type="ECO:0000313" key="1">
    <source>
        <dbReference type="EMBL" id="MDT0632404.1"/>
    </source>
</evidence>
<comment type="caution">
    <text evidence="1">The sequence shown here is derived from an EMBL/GenBank/DDBJ whole genome shotgun (WGS) entry which is preliminary data.</text>
</comment>
<dbReference type="EMBL" id="JAVRHT010000027">
    <property type="protein sequence ID" value="MDT0632404.1"/>
    <property type="molecule type" value="Genomic_DNA"/>
</dbReference>
<organism evidence="1 2">
    <name type="scientific">Rubrivirga litoralis</name>
    <dbReference type="NCBI Taxonomy" id="3075598"/>
    <lineage>
        <taxon>Bacteria</taxon>
        <taxon>Pseudomonadati</taxon>
        <taxon>Rhodothermota</taxon>
        <taxon>Rhodothermia</taxon>
        <taxon>Rhodothermales</taxon>
        <taxon>Rubricoccaceae</taxon>
        <taxon>Rubrivirga</taxon>
    </lineage>
</organism>
<name>A0ABU3BSZ3_9BACT</name>
<accession>A0ABU3BSZ3</accession>
<keyword evidence="2" id="KW-1185">Reference proteome</keyword>
<dbReference type="RefSeq" id="WP_311664258.1">
    <property type="nucleotide sequence ID" value="NZ_JAVRHT010000027.1"/>
</dbReference>